<dbReference type="PANTHER" id="PTHR43646">
    <property type="entry name" value="GLYCOSYLTRANSFERASE"/>
    <property type="match status" value="1"/>
</dbReference>
<dbReference type="Gene3D" id="3.90.550.10">
    <property type="entry name" value="Spore Coat Polysaccharide Biosynthesis Protein SpsA, Chain A"/>
    <property type="match status" value="1"/>
</dbReference>
<reference evidence="3 4" key="1">
    <citation type="submission" date="2019-10" db="EMBL/GenBank/DDBJ databases">
        <title>Rubrobacter sp nov SCSIO 52090 isolated from a deep-sea sediment in the South China Sea.</title>
        <authorList>
            <person name="Chen R.W."/>
        </authorList>
    </citation>
    <scope>NUCLEOTIDE SEQUENCE [LARGE SCALE GENOMIC DNA]</scope>
    <source>
        <strain evidence="3 4">SCSIO 52909</strain>
    </source>
</reference>
<name>A0A6G8Q5T1_9ACTN</name>
<evidence type="ECO:0000259" key="2">
    <source>
        <dbReference type="Pfam" id="PF00535"/>
    </source>
</evidence>
<dbReference type="InterPro" id="IPR001173">
    <property type="entry name" value="Glyco_trans_2-like"/>
</dbReference>
<evidence type="ECO:0000313" key="4">
    <source>
        <dbReference type="Proteomes" id="UP000501452"/>
    </source>
</evidence>
<dbReference type="Proteomes" id="UP000501452">
    <property type="component" value="Chromosome"/>
</dbReference>
<dbReference type="EMBL" id="CP045119">
    <property type="protein sequence ID" value="QIN81835.1"/>
    <property type="molecule type" value="Genomic_DNA"/>
</dbReference>
<dbReference type="KEGG" id="rub:GBA63_03655"/>
<keyword evidence="1" id="KW-1133">Transmembrane helix</keyword>
<feature type="domain" description="Glycosyltransferase 2-like" evidence="2">
    <location>
        <begin position="62"/>
        <end position="202"/>
    </location>
</feature>
<keyword evidence="3" id="KW-0808">Transferase</keyword>
<evidence type="ECO:0000256" key="1">
    <source>
        <dbReference type="SAM" id="Phobius"/>
    </source>
</evidence>
<dbReference type="AlphaFoldDB" id="A0A6G8Q5T1"/>
<dbReference type="SUPFAM" id="SSF53448">
    <property type="entry name" value="Nucleotide-diphospho-sugar transferases"/>
    <property type="match status" value="1"/>
</dbReference>
<keyword evidence="4" id="KW-1185">Reference proteome</keyword>
<dbReference type="InterPro" id="IPR029044">
    <property type="entry name" value="Nucleotide-diphossugar_trans"/>
</dbReference>
<accession>A0A6G8Q5T1</accession>
<dbReference type="GO" id="GO:0016740">
    <property type="term" value="F:transferase activity"/>
    <property type="evidence" value="ECO:0007669"/>
    <property type="project" value="UniProtKB-KW"/>
</dbReference>
<feature type="transmembrane region" description="Helical" evidence="1">
    <location>
        <begin position="297"/>
        <end position="315"/>
    </location>
</feature>
<keyword evidence="1" id="KW-0812">Transmembrane</keyword>
<protein>
    <submittedName>
        <fullName evidence="3">Glycosyltransferase</fullName>
    </submittedName>
</protein>
<feature type="transmembrane region" description="Helical" evidence="1">
    <location>
        <begin position="357"/>
        <end position="374"/>
    </location>
</feature>
<dbReference type="PROSITE" id="PS51257">
    <property type="entry name" value="PROKAR_LIPOPROTEIN"/>
    <property type="match status" value="1"/>
</dbReference>
<keyword evidence="1" id="KW-0472">Membrane</keyword>
<organism evidence="3 4">
    <name type="scientific">Rubrobacter tropicus</name>
    <dbReference type="NCBI Taxonomy" id="2653851"/>
    <lineage>
        <taxon>Bacteria</taxon>
        <taxon>Bacillati</taxon>
        <taxon>Actinomycetota</taxon>
        <taxon>Rubrobacteria</taxon>
        <taxon>Rubrobacterales</taxon>
        <taxon>Rubrobacteraceae</taxon>
        <taxon>Rubrobacter</taxon>
    </lineage>
</organism>
<gene>
    <name evidence="3" type="ORF">GBA63_03655</name>
</gene>
<dbReference type="CDD" id="cd00761">
    <property type="entry name" value="Glyco_tranf_GTA_type"/>
    <property type="match status" value="1"/>
</dbReference>
<proteinExistence type="predicted"/>
<feature type="transmembrane region" description="Helical" evidence="1">
    <location>
        <begin position="327"/>
        <end position="345"/>
    </location>
</feature>
<dbReference type="PANTHER" id="PTHR43646:SF3">
    <property type="entry name" value="SLR1566 PROTEIN"/>
    <property type="match status" value="1"/>
</dbReference>
<evidence type="ECO:0000313" key="3">
    <source>
        <dbReference type="EMBL" id="QIN81835.1"/>
    </source>
</evidence>
<sequence>MRAGRIRGGGRALGGLGTLLLVLGSAGWLAACGGWFRGVRRVPVLSDVGGQQDSLDEYPSVSVVLAARDEGAEVGEAVRSVLEQDYPGRLEVVAVDDRSTDRTGEIFTELAAEYPESLKPLRVDCLPEGWLGKNHALYLGAKQAEGEWLLFTDADVRFAPGCVGDAVRYALRERLDHLTLSPELISRGVALKSFVAAFVLVFEVTQRPWRAADPGAKEAVGVGSFNLLKREAYLASGTHRAIRLRPDDDMRLARMLKEAGFSQGVAYGTGSISVEWHRSLAGAVRGLEKSIFPGLDYRLSTALVASFVLFLINVAPFFGTLFARRPAVRAICFADVLAVVAMYVYGPRISGSKLSPLYAALHPFGAGALIYATLRSAAVTLARGGVEWRDTFYPLDLLKNAP</sequence>
<dbReference type="Pfam" id="PF00535">
    <property type="entry name" value="Glycos_transf_2"/>
    <property type="match status" value="1"/>
</dbReference>